<keyword evidence="5" id="KW-0949">S-adenosyl-L-methionine</keyword>
<keyword evidence="1" id="KW-0963">Cytoplasm</keyword>
<dbReference type="Gene3D" id="1.10.8.100">
    <property type="entry name" value="Ribosomal RNA adenine dimethylase-like, domain 2"/>
    <property type="match status" value="1"/>
</dbReference>
<dbReference type="GO" id="GO:0003723">
    <property type="term" value="F:RNA binding"/>
    <property type="evidence" value="ECO:0007669"/>
    <property type="project" value="UniProtKB-KW"/>
</dbReference>
<protein>
    <recommendedName>
        <fullName evidence="7">Ribosomal RNA adenine methylase transferase N-terminal domain-containing protein</fullName>
    </recommendedName>
</protein>
<keyword evidence="2" id="KW-0698">rRNA processing</keyword>
<keyword evidence="4" id="KW-0808">Transferase</keyword>
<dbReference type="SUPFAM" id="SSF53335">
    <property type="entry name" value="S-adenosyl-L-methionine-dependent methyltransferases"/>
    <property type="match status" value="1"/>
</dbReference>
<evidence type="ECO:0000259" key="7">
    <source>
        <dbReference type="SMART" id="SM00650"/>
    </source>
</evidence>
<dbReference type="GO" id="GO:0000179">
    <property type="term" value="F:rRNA (adenine-N6,N6-)-dimethyltransferase activity"/>
    <property type="evidence" value="ECO:0007669"/>
    <property type="project" value="InterPro"/>
</dbReference>
<evidence type="ECO:0000256" key="6">
    <source>
        <dbReference type="ARBA" id="ARBA00022884"/>
    </source>
</evidence>
<keyword evidence="6" id="KW-0694">RNA-binding</keyword>
<dbReference type="GO" id="GO:0005829">
    <property type="term" value="C:cytosol"/>
    <property type="evidence" value="ECO:0007669"/>
    <property type="project" value="TreeGrafter"/>
</dbReference>
<dbReference type="HAMAP" id="MF_00607">
    <property type="entry name" value="16SrRNA_methyltr_A"/>
    <property type="match status" value="1"/>
</dbReference>
<dbReference type="EMBL" id="UINC01002942">
    <property type="protein sequence ID" value="SVA01816.1"/>
    <property type="molecule type" value="Genomic_DNA"/>
</dbReference>
<name>A0A381SCR4_9ZZZZ</name>
<dbReference type="AlphaFoldDB" id="A0A381SCR4"/>
<dbReference type="Pfam" id="PF00398">
    <property type="entry name" value="RrnaAD"/>
    <property type="match status" value="1"/>
</dbReference>
<organism evidence="8">
    <name type="scientific">marine metagenome</name>
    <dbReference type="NCBI Taxonomy" id="408172"/>
    <lineage>
        <taxon>unclassified sequences</taxon>
        <taxon>metagenomes</taxon>
        <taxon>ecological metagenomes</taxon>
    </lineage>
</organism>
<dbReference type="Gene3D" id="3.40.50.150">
    <property type="entry name" value="Vaccinia Virus protein VP39"/>
    <property type="match status" value="1"/>
</dbReference>
<evidence type="ECO:0000256" key="3">
    <source>
        <dbReference type="ARBA" id="ARBA00022603"/>
    </source>
</evidence>
<keyword evidence="3" id="KW-0489">Methyltransferase</keyword>
<dbReference type="PROSITE" id="PS51689">
    <property type="entry name" value="SAM_RNA_A_N6_MT"/>
    <property type="match status" value="1"/>
</dbReference>
<dbReference type="SMART" id="SM00650">
    <property type="entry name" value="rADc"/>
    <property type="match status" value="1"/>
</dbReference>
<evidence type="ECO:0000256" key="4">
    <source>
        <dbReference type="ARBA" id="ARBA00022679"/>
    </source>
</evidence>
<dbReference type="PROSITE" id="PS01131">
    <property type="entry name" value="RRNA_A_DIMETH"/>
    <property type="match status" value="1"/>
</dbReference>
<dbReference type="InterPro" id="IPR011530">
    <property type="entry name" value="rRNA_adenine_dimethylase"/>
</dbReference>
<dbReference type="InterPro" id="IPR023165">
    <property type="entry name" value="rRNA_Ade_diMease-like_C"/>
</dbReference>
<feature type="domain" description="Ribosomal RNA adenine methylase transferase N-terminal" evidence="7">
    <location>
        <begin position="2"/>
        <end position="164"/>
    </location>
</feature>
<reference evidence="8" key="1">
    <citation type="submission" date="2018-05" db="EMBL/GenBank/DDBJ databases">
        <authorList>
            <person name="Lanie J.A."/>
            <person name="Ng W.-L."/>
            <person name="Kazmierczak K.M."/>
            <person name="Andrzejewski T.M."/>
            <person name="Davidsen T.M."/>
            <person name="Wayne K.J."/>
            <person name="Tettelin H."/>
            <person name="Glass J.I."/>
            <person name="Rusch D."/>
            <person name="Podicherti R."/>
            <person name="Tsui H.-C.T."/>
            <person name="Winkler M.E."/>
        </authorList>
    </citation>
    <scope>NUCLEOTIDE SEQUENCE</scope>
</reference>
<evidence type="ECO:0000256" key="5">
    <source>
        <dbReference type="ARBA" id="ARBA00022691"/>
    </source>
</evidence>
<dbReference type="CDD" id="cd02440">
    <property type="entry name" value="AdoMet_MTases"/>
    <property type="match status" value="1"/>
</dbReference>
<dbReference type="InterPro" id="IPR020598">
    <property type="entry name" value="rRNA_Ade_methylase_Trfase_N"/>
</dbReference>
<dbReference type="InterPro" id="IPR001737">
    <property type="entry name" value="KsgA/Erm"/>
</dbReference>
<dbReference type="PANTHER" id="PTHR11727">
    <property type="entry name" value="DIMETHYLADENOSINE TRANSFERASE"/>
    <property type="match status" value="1"/>
</dbReference>
<proteinExistence type="inferred from homology"/>
<evidence type="ECO:0000313" key="8">
    <source>
        <dbReference type="EMBL" id="SVA01816.1"/>
    </source>
</evidence>
<gene>
    <name evidence="8" type="ORF">METZ01_LOCUS54670</name>
</gene>
<dbReference type="NCBIfam" id="TIGR00755">
    <property type="entry name" value="ksgA"/>
    <property type="match status" value="1"/>
</dbReference>
<evidence type="ECO:0000256" key="1">
    <source>
        <dbReference type="ARBA" id="ARBA00022490"/>
    </source>
</evidence>
<sequence>MANIQPEDNIVEIGPGKGVLTQRLISIIRSLTVIELDPKLCREMESRFGKNNPTFRIIEGDAAKFDYSSIKSGFKVVSNLPYYAATHIMKKLIHFGSRIQTMTLMMQKEVVDRLTAKPGNKEYSSLSVFVQYHCKVERLLEIPNTAFSPKPKIDSSLFSLEPLPQPKVQVEDPQLFFKIINAAFFHKRKMLKNNLKFWEKHFTYEQGQTRLAGIDLSRRGETLSMSDFANIANHLYSPNE</sequence>
<dbReference type="InterPro" id="IPR020596">
    <property type="entry name" value="rRNA_Ade_Mease_Trfase_CS"/>
</dbReference>
<dbReference type="InterPro" id="IPR029063">
    <property type="entry name" value="SAM-dependent_MTases_sf"/>
</dbReference>
<evidence type="ECO:0000256" key="2">
    <source>
        <dbReference type="ARBA" id="ARBA00022552"/>
    </source>
</evidence>
<dbReference type="PANTHER" id="PTHR11727:SF7">
    <property type="entry name" value="DIMETHYLADENOSINE TRANSFERASE-RELATED"/>
    <property type="match status" value="1"/>
</dbReference>
<accession>A0A381SCR4</accession>